<protein>
    <recommendedName>
        <fullName evidence="4">Secreted protein</fullName>
    </recommendedName>
</protein>
<feature type="chain" id="PRO_5003840373" description="Secreted protein" evidence="1">
    <location>
        <begin position="22"/>
        <end position="128"/>
    </location>
</feature>
<reference evidence="2 3" key="1">
    <citation type="journal article" date="2012" name="Genome Biol.">
        <title>Genome and low-iron response of an oceanic diatom adapted to chronic iron limitation.</title>
        <authorList>
            <person name="Lommer M."/>
            <person name="Specht M."/>
            <person name="Roy A.S."/>
            <person name="Kraemer L."/>
            <person name="Andreson R."/>
            <person name="Gutowska M.A."/>
            <person name="Wolf J."/>
            <person name="Bergner S.V."/>
            <person name="Schilhabel M.B."/>
            <person name="Klostermeier U.C."/>
            <person name="Beiko R.G."/>
            <person name="Rosenstiel P."/>
            <person name="Hippler M."/>
            <person name="Laroche J."/>
        </authorList>
    </citation>
    <scope>NUCLEOTIDE SEQUENCE [LARGE SCALE GENOMIC DNA]</scope>
    <source>
        <strain evidence="2 3">CCMP1005</strain>
    </source>
</reference>
<dbReference type="OrthoDB" id="52208at2759"/>
<gene>
    <name evidence="2" type="ORF">THAOC_26697</name>
</gene>
<evidence type="ECO:0000256" key="1">
    <source>
        <dbReference type="SAM" id="SignalP"/>
    </source>
</evidence>
<evidence type="ECO:0000313" key="2">
    <source>
        <dbReference type="EMBL" id="EJK53790.1"/>
    </source>
</evidence>
<sequence>MSKNASIHILLASLLATGVGATCETDPPKWYPSGGSDWTNGFCKNERQCNGNYGSGYSTELACCQGAYGGQTSGVCLSNLPAPPTTSPTIAGGIGDKWYPDYDTAWSEAGCKANLPVPSGRPNYDTQL</sequence>
<organism evidence="2 3">
    <name type="scientific">Thalassiosira oceanica</name>
    <name type="common">Marine diatom</name>
    <dbReference type="NCBI Taxonomy" id="159749"/>
    <lineage>
        <taxon>Eukaryota</taxon>
        <taxon>Sar</taxon>
        <taxon>Stramenopiles</taxon>
        <taxon>Ochrophyta</taxon>
        <taxon>Bacillariophyta</taxon>
        <taxon>Coscinodiscophyceae</taxon>
        <taxon>Thalassiosirophycidae</taxon>
        <taxon>Thalassiosirales</taxon>
        <taxon>Thalassiosiraceae</taxon>
        <taxon>Thalassiosira</taxon>
    </lineage>
</organism>
<evidence type="ECO:0000313" key="3">
    <source>
        <dbReference type="Proteomes" id="UP000266841"/>
    </source>
</evidence>
<proteinExistence type="predicted"/>
<dbReference type="Proteomes" id="UP000266841">
    <property type="component" value="Unassembled WGS sequence"/>
</dbReference>
<keyword evidence="3" id="KW-1185">Reference proteome</keyword>
<accession>K0RKS7</accession>
<feature type="signal peptide" evidence="1">
    <location>
        <begin position="1"/>
        <end position="21"/>
    </location>
</feature>
<feature type="non-terminal residue" evidence="2">
    <location>
        <position position="128"/>
    </location>
</feature>
<dbReference type="EMBL" id="AGNL01036997">
    <property type="protein sequence ID" value="EJK53790.1"/>
    <property type="molecule type" value="Genomic_DNA"/>
</dbReference>
<name>K0RKS7_THAOC</name>
<evidence type="ECO:0008006" key="4">
    <source>
        <dbReference type="Google" id="ProtNLM"/>
    </source>
</evidence>
<keyword evidence="1" id="KW-0732">Signal</keyword>
<dbReference type="AlphaFoldDB" id="K0RKS7"/>
<comment type="caution">
    <text evidence="2">The sequence shown here is derived from an EMBL/GenBank/DDBJ whole genome shotgun (WGS) entry which is preliminary data.</text>
</comment>